<feature type="region of interest" description="Disordered" evidence="1">
    <location>
        <begin position="1"/>
        <end position="24"/>
    </location>
</feature>
<evidence type="ECO:0000256" key="1">
    <source>
        <dbReference type="SAM" id="MobiDB-lite"/>
    </source>
</evidence>
<comment type="caution">
    <text evidence="2">The sequence shown here is derived from an EMBL/GenBank/DDBJ whole genome shotgun (WGS) entry which is preliminary data.</text>
</comment>
<organism evidence="2 3">
    <name type="scientific">Solanum tuberosum</name>
    <name type="common">Potato</name>
    <dbReference type="NCBI Taxonomy" id="4113"/>
    <lineage>
        <taxon>Eukaryota</taxon>
        <taxon>Viridiplantae</taxon>
        <taxon>Streptophyta</taxon>
        <taxon>Embryophyta</taxon>
        <taxon>Tracheophyta</taxon>
        <taxon>Spermatophyta</taxon>
        <taxon>Magnoliopsida</taxon>
        <taxon>eudicotyledons</taxon>
        <taxon>Gunneridae</taxon>
        <taxon>Pentapetalae</taxon>
        <taxon>asterids</taxon>
        <taxon>lamiids</taxon>
        <taxon>Solanales</taxon>
        <taxon>Solanaceae</taxon>
        <taxon>Solanoideae</taxon>
        <taxon>Solaneae</taxon>
        <taxon>Solanum</taxon>
    </lineage>
</organism>
<dbReference type="EMBL" id="JAIVGD010000002">
    <property type="protein sequence ID" value="KAH0778464.1"/>
    <property type="molecule type" value="Genomic_DNA"/>
</dbReference>
<evidence type="ECO:0000313" key="2">
    <source>
        <dbReference type="EMBL" id="KAH0778464.1"/>
    </source>
</evidence>
<protein>
    <submittedName>
        <fullName evidence="2">Uncharacterized protein</fullName>
    </submittedName>
</protein>
<evidence type="ECO:0000313" key="3">
    <source>
        <dbReference type="Proteomes" id="UP000826656"/>
    </source>
</evidence>
<dbReference type="Proteomes" id="UP000826656">
    <property type="component" value="Unassembled WGS sequence"/>
</dbReference>
<sequence length="98" mass="11118">MRRTGRASSSKTTVDSDDDDPLSGARVEEDLAAVRDRMGSAYIDFSLVLPSIALEVEMLRRQLRKERRKGPVRDHLMLRMWKTVKAIFTCVALGKELP</sequence>
<name>A0ABQ7WCL5_SOLTU</name>
<keyword evidence="3" id="KW-1185">Reference proteome</keyword>
<reference evidence="2 3" key="1">
    <citation type="journal article" date="2021" name="bioRxiv">
        <title>Chromosome-scale and haplotype-resolved genome assembly of a tetraploid potato cultivar.</title>
        <authorList>
            <person name="Sun H."/>
            <person name="Jiao W.-B."/>
            <person name="Krause K."/>
            <person name="Campoy J.A."/>
            <person name="Goel M."/>
            <person name="Folz-Donahue K."/>
            <person name="Kukat C."/>
            <person name="Huettel B."/>
            <person name="Schneeberger K."/>
        </authorList>
    </citation>
    <scope>NUCLEOTIDE SEQUENCE [LARGE SCALE GENOMIC DNA]</scope>
    <source>
        <strain evidence="2">SolTubOtavaFocal</strain>
        <tissue evidence="2">Leaves</tissue>
    </source>
</reference>
<accession>A0ABQ7WCL5</accession>
<gene>
    <name evidence="2" type="ORF">KY290_004891</name>
</gene>
<proteinExistence type="predicted"/>